<dbReference type="OrthoDB" id="8959115at2759"/>
<dbReference type="Proteomes" id="UP000727407">
    <property type="component" value="Unassembled WGS sequence"/>
</dbReference>
<organism evidence="1 2">
    <name type="scientific">Clarias magur</name>
    <name type="common">Asian catfish</name>
    <name type="synonym">Macropteronotus magur</name>
    <dbReference type="NCBI Taxonomy" id="1594786"/>
    <lineage>
        <taxon>Eukaryota</taxon>
        <taxon>Metazoa</taxon>
        <taxon>Chordata</taxon>
        <taxon>Craniata</taxon>
        <taxon>Vertebrata</taxon>
        <taxon>Euteleostomi</taxon>
        <taxon>Actinopterygii</taxon>
        <taxon>Neopterygii</taxon>
        <taxon>Teleostei</taxon>
        <taxon>Ostariophysi</taxon>
        <taxon>Siluriformes</taxon>
        <taxon>Clariidae</taxon>
        <taxon>Clarias</taxon>
    </lineage>
</organism>
<name>A0A8J4XC99_CLAMG</name>
<comment type="caution">
    <text evidence="1">The sequence shown here is derived from an EMBL/GenBank/DDBJ whole genome shotgun (WGS) entry which is preliminary data.</text>
</comment>
<dbReference type="AlphaFoldDB" id="A0A8J4XC99"/>
<feature type="non-terminal residue" evidence="1">
    <location>
        <position position="100"/>
    </location>
</feature>
<reference evidence="1" key="1">
    <citation type="submission" date="2020-07" db="EMBL/GenBank/DDBJ databases">
        <title>Clarias magur genome sequencing, assembly and annotation.</title>
        <authorList>
            <person name="Kushwaha B."/>
            <person name="Kumar R."/>
            <person name="Das P."/>
            <person name="Joshi C.G."/>
            <person name="Kumar D."/>
            <person name="Nagpure N.S."/>
            <person name="Pandey M."/>
            <person name="Agarwal S."/>
            <person name="Srivastava S."/>
            <person name="Singh M."/>
            <person name="Sahoo L."/>
            <person name="Jayasankar P."/>
            <person name="Meher P.K."/>
            <person name="Koringa P.G."/>
            <person name="Iquebal M.A."/>
            <person name="Das S.P."/>
            <person name="Bit A."/>
            <person name="Patnaik S."/>
            <person name="Patel N."/>
            <person name="Shah T.M."/>
            <person name="Hinsu A."/>
            <person name="Jena J.K."/>
        </authorList>
    </citation>
    <scope>NUCLEOTIDE SEQUENCE</scope>
    <source>
        <strain evidence="1">CIFAMagur01</strain>
        <tissue evidence="1">Testis</tissue>
    </source>
</reference>
<sequence>FIKKMGPTPKPERMDAYLEVSGGKTADIEPLRKTSQERAYQIVFKHSHLQVRDRKKSKMHLYRVLNKQRNSIHMAFCFELKNKEYFPAVERDSEQKVSIK</sequence>
<proteinExistence type="predicted"/>
<protein>
    <submittedName>
        <fullName evidence="1">Uncharacterized protein</fullName>
    </submittedName>
</protein>
<accession>A0A8J4XC99</accession>
<keyword evidence="2" id="KW-1185">Reference proteome</keyword>
<feature type="non-terminal residue" evidence="1">
    <location>
        <position position="1"/>
    </location>
</feature>
<evidence type="ECO:0000313" key="2">
    <source>
        <dbReference type="Proteomes" id="UP000727407"/>
    </source>
</evidence>
<dbReference type="EMBL" id="QNUK01000368">
    <property type="protein sequence ID" value="KAF5894540.1"/>
    <property type="molecule type" value="Genomic_DNA"/>
</dbReference>
<evidence type="ECO:0000313" key="1">
    <source>
        <dbReference type="EMBL" id="KAF5894540.1"/>
    </source>
</evidence>
<gene>
    <name evidence="1" type="ORF">DAT39_015739</name>
</gene>